<evidence type="ECO:0000256" key="3">
    <source>
        <dbReference type="ARBA" id="ARBA00022989"/>
    </source>
</evidence>
<feature type="transmembrane region" description="Helical" evidence="5">
    <location>
        <begin position="145"/>
        <end position="163"/>
    </location>
</feature>
<dbReference type="GO" id="GO:0016020">
    <property type="term" value="C:membrane"/>
    <property type="evidence" value="ECO:0007669"/>
    <property type="project" value="UniProtKB-SubCell"/>
</dbReference>
<evidence type="ECO:0000256" key="5">
    <source>
        <dbReference type="SAM" id="Phobius"/>
    </source>
</evidence>
<proteinExistence type="predicted"/>
<keyword evidence="3 5" id="KW-1133">Transmembrane helix</keyword>
<dbReference type="InterPro" id="IPR051533">
    <property type="entry name" value="WaaL-like"/>
</dbReference>
<accession>A0A0F5IRS1</accession>
<evidence type="ECO:0000256" key="1">
    <source>
        <dbReference type="ARBA" id="ARBA00004141"/>
    </source>
</evidence>
<feature type="transmembrane region" description="Helical" evidence="5">
    <location>
        <begin position="175"/>
        <end position="203"/>
    </location>
</feature>
<feature type="transmembrane region" description="Helical" evidence="5">
    <location>
        <begin position="27"/>
        <end position="45"/>
    </location>
</feature>
<feature type="transmembrane region" description="Helical" evidence="5">
    <location>
        <begin position="78"/>
        <end position="97"/>
    </location>
</feature>
<evidence type="ECO:0000259" key="6">
    <source>
        <dbReference type="Pfam" id="PF04932"/>
    </source>
</evidence>
<feature type="transmembrane region" description="Helical" evidence="5">
    <location>
        <begin position="104"/>
        <end position="125"/>
    </location>
</feature>
<dbReference type="PANTHER" id="PTHR37422:SF17">
    <property type="entry name" value="O-ANTIGEN LIGASE"/>
    <property type="match status" value="1"/>
</dbReference>
<feature type="domain" description="O-antigen ligase-related" evidence="6">
    <location>
        <begin position="179"/>
        <end position="321"/>
    </location>
</feature>
<feature type="transmembrane region" description="Helical" evidence="5">
    <location>
        <begin position="215"/>
        <end position="236"/>
    </location>
</feature>
<feature type="transmembrane region" description="Helical" evidence="5">
    <location>
        <begin position="52"/>
        <end position="72"/>
    </location>
</feature>
<comment type="subcellular location">
    <subcellularLocation>
        <location evidence="1">Membrane</location>
        <topology evidence="1">Multi-pass membrane protein</topology>
    </subcellularLocation>
</comment>
<dbReference type="PATRIC" id="fig|1203610.3.peg.4805"/>
<comment type="caution">
    <text evidence="7">The sequence shown here is derived from an EMBL/GenBank/DDBJ whole genome shotgun (WGS) entry which is preliminary data.</text>
</comment>
<feature type="transmembrane region" description="Helical" evidence="5">
    <location>
        <begin position="348"/>
        <end position="374"/>
    </location>
</feature>
<reference evidence="7 8" key="1">
    <citation type="submission" date="2013-04" db="EMBL/GenBank/DDBJ databases">
        <title>The Genome Sequence of Parabacteroides gordonii DSM 23371.</title>
        <authorList>
            <consortium name="The Broad Institute Genomics Platform"/>
            <person name="Earl A."/>
            <person name="Ward D."/>
            <person name="Feldgarden M."/>
            <person name="Gevers D."/>
            <person name="Martens E."/>
            <person name="Sakamoto M."/>
            <person name="Benno Y."/>
            <person name="Suzuki N."/>
            <person name="Matsunaga N."/>
            <person name="Koshihara K."/>
            <person name="Seki M."/>
            <person name="Komiya H."/>
            <person name="Walker B."/>
            <person name="Young S."/>
            <person name="Zeng Q."/>
            <person name="Gargeya S."/>
            <person name="Fitzgerald M."/>
            <person name="Haas B."/>
            <person name="Abouelleil A."/>
            <person name="Allen A.W."/>
            <person name="Alvarado L."/>
            <person name="Arachchi H.M."/>
            <person name="Berlin A.M."/>
            <person name="Chapman S.B."/>
            <person name="Gainer-Dewar J."/>
            <person name="Goldberg J."/>
            <person name="Griggs A."/>
            <person name="Gujja S."/>
            <person name="Hansen M."/>
            <person name="Howarth C."/>
            <person name="Imamovic A."/>
            <person name="Ireland A."/>
            <person name="Larimer J."/>
            <person name="McCowan C."/>
            <person name="Murphy C."/>
            <person name="Pearson M."/>
            <person name="Poon T.W."/>
            <person name="Priest M."/>
            <person name="Roberts A."/>
            <person name="Saif S."/>
            <person name="Shea T."/>
            <person name="Sisk P."/>
            <person name="Sykes S."/>
            <person name="Wortman J."/>
            <person name="Nusbaum C."/>
            <person name="Birren B."/>
        </authorList>
    </citation>
    <scope>NUCLEOTIDE SEQUENCE [LARGE SCALE GENOMIC DNA]</scope>
    <source>
        <strain evidence="7 8">MS-1</strain>
    </source>
</reference>
<dbReference type="HOGENOM" id="CLU_705669_0_0_10"/>
<dbReference type="Pfam" id="PF04932">
    <property type="entry name" value="Wzy_C"/>
    <property type="match status" value="1"/>
</dbReference>
<feature type="transmembrane region" description="Helical" evidence="5">
    <location>
        <begin position="305"/>
        <end position="328"/>
    </location>
</feature>
<evidence type="ECO:0000313" key="7">
    <source>
        <dbReference type="EMBL" id="KKB48251.1"/>
    </source>
</evidence>
<name>A0A0F5IRS1_9BACT</name>
<evidence type="ECO:0000313" key="8">
    <source>
        <dbReference type="Proteomes" id="UP000033035"/>
    </source>
</evidence>
<dbReference type="InterPro" id="IPR007016">
    <property type="entry name" value="O-antigen_ligase-rel_domated"/>
</dbReference>
<keyword evidence="4 5" id="KW-0472">Membrane</keyword>
<dbReference type="AlphaFoldDB" id="A0A0F5IRS1"/>
<dbReference type="EMBL" id="AQHW01000027">
    <property type="protein sequence ID" value="KKB48251.1"/>
    <property type="molecule type" value="Genomic_DNA"/>
</dbReference>
<dbReference type="PANTHER" id="PTHR37422">
    <property type="entry name" value="TEICHURONIC ACID BIOSYNTHESIS PROTEIN TUAE"/>
    <property type="match status" value="1"/>
</dbReference>
<protein>
    <recommendedName>
        <fullName evidence="6">O-antigen ligase-related domain-containing protein</fullName>
    </recommendedName>
</protein>
<sequence length="391" mass="44614">MDIILFWILFIASLSKAIPLFPSFPEVIYYGSFLISFIWFIFRGGIRISWKYLFFISAVLFSVWLNDIPALFRVWFRVIAFFSLVFIIGPFFINDYLVRLRRLLFIRSLLILRWVVLLSFLLKFIAPDMVMGKSGFTGLTNHSMLLSPLAGGCMLYGIYRFYLSETKPERYKEMIYTGVSFLVLILAGSRGALAATLAGVAFFYVRLYKYRVGQLAKIVLFFSLLVLSTSSLWWSYTERIREKMDSSENTGSLTSSRDGLWEDRIKEFKAFPIFGVGFASYNLNYIQSEHSINLQSGTVEPGSSWLFLLSSLGLYGFLSFLLPIIYLICMLYKDSGTGLNGGLVGSIMTLFSVHMLVEGFVIASGSYLCFLLWLSLSEGEQILQNSNNKFL</sequence>
<dbReference type="STRING" id="1203610.HMPREF1536_04713"/>
<evidence type="ECO:0000256" key="2">
    <source>
        <dbReference type="ARBA" id="ARBA00022692"/>
    </source>
</evidence>
<keyword evidence="8" id="KW-1185">Reference proteome</keyword>
<dbReference type="Proteomes" id="UP000033035">
    <property type="component" value="Unassembled WGS sequence"/>
</dbReference>
<gene>
    <name evidence="7" type="ORF">HMPREF1536_04713</name>
</gene>
<dbReference type="RefSeq" id="WP_044192942.1">
    <property type="nucleotide sequence ID" value="NZ_AUAE01000042.1"/>
</dbReference>
<organism evidence="7 8">
    <name type="scientific">Parabacteroides gordonii MS-1 = DSM 23371</name>
    <dbReference type="NCBI Taxonomy" id="1203610"/>
    <lineage>
        <taxon>Bacteria</taxon>
        <taxon>Pseudomonadati</taxon>
        <taxon>Bacteroidota</taxon>
        <taxon>Bacteroidia</taxon>
        <taxon>Bacteroidales</taxon>
        <taxon>Tannerellaceae</taxon>
        <taxon>Parabacteroides</taxon>
    </lineage>
</organism>
<evidence type="ECO:0000256" key="4">
    <source>
        <dbReference type="ARBA" id="ARBA00023136"/>
    </source>
</evidence>
<keyword evidence="2 5" id="KW-0812">Transmembrane</keyword>